<dbReference type="PANTHER" id="PTHR46451:SF1">
    <property type="entry name" value="RAS-RESPONSIVE ELEMENT-BINDING PROTEIN 1"/>
    <property type="match status" value="1"/>
</dbReference>
<dbReference type="AlphaFoldDB" id="A0AAV6TWY7"/>
<keyword evidence="5" id="KW-0862">Zinc</keyword>
<dbReference type="PROSITE" id="PS50157">
    <property type="entry name" value="ZINC_FINGER_C2H2_2"/>
    <property type="match status" value="2"/>
</dbReference>
<evidence type="ECO:0000256" key="4">
    <source>
        <dbReference type="ARBA" id="ARBA00022771"/>
    </source>
</evidence>
<evidence type="ECO:0000313" key="10">
    <source>
        <dbReference type="Proteomes" id="UP000827092"/>
    </source>
</evidence>
<dbReference type="GO" id="GO:0000978">
    <property type="term" value="F:RNA polymerase II cis-regulatory region sequence-specific DNA binding"/>
    <property type="evidence" value="ECO:0007669"/>
    <property type="project" value="TreeGrafter"/>
</dbReference>
<dbReference type="PROSITE" id="PS00028">
    <property type="entry name" value="ZINC_FINGER_C2H2_1"/>
    <property type="match status" value="1"/>
</dbReference>
<evidence type="ECO:0000256" key="1">
    <source>
        <dbReference type="ARBA" id="ARBA00004123"/>
    </source>
</evidence>
<name>A0AAV6TWY7_9ARAC</name>
<dbReference type="GO" id="GO:0008270">
    <property type="term" value="F:zinc ion binding"/>
    <property type="evidence" value="ECO:0007669"/>
    <property type="project" value="UniProtKB-KW"/>
</dbReference>
<keyword evidence="10" id="KW-1185">Reference proteome</keyword>
<organism evidence="9 10">
    <name type="scientific">Oedothorax gibbosus</name>
    <dbReference type="NCBI Taxonomy" id="931172"/>
    <lineage>
        <taxon>Eukaryota</taxon>
        <taxon>Metazoa</taxon>
        <taxon>Ecdysozoa</taxon>
        <taxon>Arthropoda</taxon>
        <taxon>Chelicerata</taxon>
        <taxon>Arachnida</taxon>
        <taxon>Araneae</taxon>
        <taxon>Araneomorphae</taxon>
        <taxon>Entelegynae</taxon>
        <taxon>Araneoidea</taxon>
        <taxon>Linyphiidae</taxon>
        <taxon>Erigoninae</taxon>
        <taxon>Oedothorax</taxon>
    </lineage>
</organism>
<dbReference type="GO" id="GO:0005634">
    <property type="term" value="C:nucleus"/>
    <property type="evidence" value="ECO:0007669"/>
    <property type="project" value="UniProtKB-SubCell"/>
</dbReference>
<dbReference type="EMBL" id="JAFNEN010000906">
    <property type="protein sequence ID" value="KAG8176226.1"/>
    <property type="molecule type" value="Genomic_DNA"/>
</dbReference>
<reference evidence="9 10" key="1">
    <citation type="journal article" date="2022" name="Nat. Ecol. Evol.">
        <title>A masculinizing supergene underlies an exaggerated male reproductive morph in a spider.</title>
        <authorList>
            <person name="Hendrickx F."/>
            <person name="De Corte Z."/>
            <person name="Sonet G."/>
            <person name="Van Belleghem S.M."/>
            <person name="Kostlbacher S."/>
            <person name="Vangestel C."/>
        </authorList>
    </citation>
    <scope>NUCLEOTIDE SEQUENCE [LARGE SCALE GENOMIC DNA]</scope>
    <source>
        <strain evidence="9">W744_W776</strain>
    </source>
</reference>
<dbReference type="SUPFAM" id="SSF57667">
    <property type="entry name" value="beta-beta-alpha zinc fingers"/>
    <property type="match status" value="1"/>
</dbReference>
<protein>
    <recommendedName>
        <fullName evidence="8">C2H2-type domain-containing protein</fullName>
    </recommendedName>
</protein>
<evidence type="ECO:0000259" key="8">
    <source>
        <dbReference type="PROSITE" id="PS50157"/>
    </source>
</evidence>
<proteinExistence type="predicted"/>
<comment type="subcellular location">
    <subcellularLocation>
        <location evidence="1">Nucleus</location>
    </subcellularLocation>
</comment>
<evidence type="ECO:0000256" key="3">
    <source>
        <dbReference type="ARBA" id="ARBA00022737"/>
    </source>
</evidence>
<evidence type="ECO:0000256" key="5">
    <source>
        <dbReference type="ARBA" id="ARBA00022833"/>
    </source>
</evidence>
<sequence>MLDSVSVAERIYNAFKNEPVNSGLWTYQHTPVPSMSIQSLSPFQHEETRSLKKCTSKDIYLCMLKNETENGFYEFSQPRKSQQSTFHHPFRFKCTMCSYVAAWNADLAKHILTHTGEKPHACAQCGKRFSRKENLKRHFIIVHNLNPSFPC</sequence>
<keyword evidence="2" id="KW-0479">Metal-binding</keyword>
<dbReference type="PANTHER" id="PTHR46451">
    <property type="entry name" value="RAS-RESPONSIVE ELEMENT-BINDING PROTEIN 1"/>
    <property type="match status" value="1"/>
</dbReference>
<feature type="domain" description="C2H2-type" evidence="8">
    <location>
        <begin position="92"/>
        <end position="119"/>
    </location>
</feature>
<evidence type="ECO:0000256" key="7">
    <source>
        <dbReference type="PROSITE-ProRule" id="PRU00042"/>
    </source>
</evidence>
<comment type="caution">
    <text evidence="9">The sequence shown here is derived from an EMBL/GenBank/DDBJ whole genome shotgun (WGS) entry which is preliminary data.</text>
</comment>
<dbReference type="Gene3D" id="3.30.160.60">
    <property type="entry name" value="Classic Zinc Finger"/>
    <property type="match status" value="2"/>
</dbReference>
<feature type="domain" description="C2H2-type" evidence="8">
    <location>
        <begin position="120"/>
        <end position="148"/>
    </location>
</feature>
<evidence type="ECO:0000313" key="9">
    <source>
        <dbReference type="EMBL" id="KAG8176226.1"/>
    </source>
</evidence>
<gene>
    <name evidence="9" type="ORF">JTE90_008130</name>
</gene>
<keyword evidence="6" id="KW-0539">Nucleus</keyword>
<dbReference type="FunFam" id="3.30.160.60:FF:001344">
    <property type="entry name" value="Zinc finger protein 16 like"/>
    <property type="match status" value="1"/>
</dbReference>
<accession>A0AAV6TWY7</accession>
<dbReference type="Pfam" id="PF00096">
    <property type="entry name" value="zf-C2H2"/>
    <property type="match status" value="1"/>
</dbReference>
<dbReference type="InterPro" id="IPR013087">
    <property type="entry name" value="Znf_C2H2_type"/>
</dbReference>
<evidence type="ECO:0000256" key="6">
    <source>
        <dbReference type="ARBA" id="ARBA00023242"/>
    </source>
</evidence>
<dbReference type="Proteomes" id="UP000827092">
    <property type="component" value="Unassembled WGS sequence"/>
</dbReference>
<dbReference type="InterPro" id="IPR052795">
    <property type="entry name" value="RREB1"/>
</dbReference>
<keyword evidence="3" id="KW-0677">Repeat</keyword>
<dbReference type="SMART" id="SM00355">
    <property type="entry name" value="ZnF_C2H2"/>
    <property type="match status" value="2"/>
</dbReference>
<dbReference type="GO" id="GO:0001228">
    <property type="term" value="F:DNA-binding transcription activator activity, RNA polymerase II-specific"/>
    <property type="evidence" value="ECO:0007669"/>
    <property type="project" value="TreeGrafter"/>
</dbReference>
<evidence type="ECO:0000256" key="2">
    <source>
        <dbReference type="ARBA" id="ARBA00022723"/>
    </source>
</evidence>
<keyword evidence="4 7" id="KW-0863">Zinc-finger</keyword>
<dbReference type="InterPro" id="IPR036236">
    <property type="entry name" value="Znf_C2H2_sf"/>
</dbReference>